<dbReference type="Gene3D" id="3.40.1050.10">
    <property type="entry name" value="Carbonic anhydrase"/>
    <property type="match status" value="1"/>
</dbReference>
<keyword evidence="2" id="KW-1185">Reference proteome</keyword>
<dbReference type="AlphaFoldDB" id="A0A517YG55"/>
<evidence type="ECO:0008006" key="3">
    <source>
        <dbReference type="Google" id="ProtNLM"/>
    </source>
</evidence>
<accession>A0A517YG55</accession>
<evidence type="ECO:0000313" key="2">
    <source>
        <dbReference type="Proteomes" id="UP000315017"/>
    </source>
</evidence>
<dbReference type="GO" id="GO:0008270">
    <property type="term" value="F:zinc ion binding"/>
    <property type="evidence" value="ECO:0007669"/>
    <property type="project" value="InterPro"/>
</dbReference>
<gene>
    <name evidence="1" type="ORF">ETAA8_43170</name>
</gene>
<dbReference type="Proteomes" id="UP000315017">
    <property type="component" value="Chromosome"/>
</dbReference>
<dbReference type="InterPro" id="IPR036874">
    <property type="entry name" value="Carbonic_anhydrase_sf"/>
</dbReference>
<dbReference type="GO" id="GO:0004089">
    <property type="term" value="F:carbonate dehydratase activity"/>
    <property type="evidence" value="ECO:0007669"/>
    <property type="project" value="InterPro"/>
</dbReference>
<reference evidence="1 2" key="1">
    <citation type="submission" date="2019-02" db="EMBL/GenBank/DDBJ databases">
        <title>Deep-cultivation of Planctomycetes and their phenomic and genomic characterization uncovers novel biology.</title>
        <authorList>
            <person name="Wiegand S."/>
            <person name="Jogler M."/>
            <person name="Boedeker C."/>
            <person name="Pinto D."/>
            <person name="Vollmers J."/>
            <person name="Rivas-Marin E."/>
            <person name="Kohn T."/>
            <person name="Peeters S.H."/>
            <person name="Heuer A."/>
            <person name="Rast P."/>
            <person name="Oberbeckmann S."/>
            <person name="Bunk B."/>
            <person name="Jeske O."/>
            <person name="Meyerdierks A."/>
            <person name="Storesund J.E."/>
            <person name="Kallscheuer N."/>
            <person name="Luecker S."/>
            <person name="Lage O.M."/>
            <person name="Pohl T."/>
            <person name="Merkel B.J."/>
            <person name="Hornburger P."/>
            <person name="Mueller R.-W."/>
            <person name="Bruemmer F."/>
            <person name="Labrenz M."/>
            <person name="Spormann A.M."/>
            <person name="Op den Camp H."/>
            <person name="Overmann J."/>
            <person name="Amann R."/>
            <person name="Jetten M.S.M."/>
            <person name="Mascher T."/>
            <person name="Medema M.H."/>
            <person name="Devos D.P."/>
            <person name="Kaster A.-K."/>
            <person name="Ovreas L."/>
            <person name="Rohde M."/>
            <person name="Galperin M.Y."/>
            <person name="Jogler C."/>
        </authorList>
    </citation>
    <scope>NUCLEOTIDE SEQUENCE [LARGE SCALE GENOMIC DNA]</scope>
    <source>
        <strain evidence="1 2">ETA_A8</strain>
    </source>
</reference>
<dbReference type="KEGG" id="aagg:ETAA8_43170"/>
<sequence>MARAKKDPAKAATAADGSVLLLTCMDLRLLDETVRWMELQKLTNAYDHAIMAGASLGALGGPEGPISPATGFESWHKTFLKHLELAHKLHHIKQVYVLEHRDCGAYKEFLGAEGAFDPSEAQSEVWCHTFFARRLRAVIEAWSSANKGPNEEILIVKSFIMGLDGNVSPLEA</sequence>
<protein>
    <recommendedName>
        <fullName evidence="3">Carbonic anhydrase</fullName>
    </recommendedName>
</protein>
<dbReference type="SUPFAM" id="SSF53056">
    <property type="entry name" value="beta-carbonic anhydrase, cab"/>
    <property type="match status" value="1"/>
</dbReference>
<proteinExistence type="predicted"/>
<name>A0A517YG55_9BACT</name>
<organism evidence="1 2">
    <name type="scientific">Anatilimnocola aggregata</name>
    <dbReference type="NCBI Taxonomy" id="2528021"/>
    <lineage>
        <taxon>Bacteria</taxon>
        <taxon>Pseudomonadati</taxon>
        <taxon>Planctomycetota</taxon>
        <taxon>Planctomycetia</taxon>
        <taxon>Pirellulales</taxon>
        <taxon>Pirellulaceae</taxon>
        <taxon>Anatilimnocola</taxon>
    </lineage>
</organism>
<dbReference type="EMBL" id="CP036274">
    <property type="protein sequence ID" value="QDU29210.1"/>
    <property type="molecule type" value="Genomic_DNA"/>
</dbReference>
<evidence type="ECO:0000313" key="1">
    <source>
        <dbReference type="EMBL" id="QDU29210.1"/>
    </source>
</evidence>